<feature type="signal peptide" evidence="2">
    <location>
        <begin position="1"/>
        <end position="25"/>
    </location>
</feature>
<dbReference type="OrthoDB" id="9788733at2"/>
<keyword evidence="1" id="KW-0175">Coiled coil</keyword>
<evidence type="ECO:0000313" key="3">
    <source>
        <dbReference type="EMBL" id="QBB71222.1"/>
    </source>
</evidence>
<evidence type="ECO:0000256" key="1">
    <source>
        <dbReference type="SAM" id="Coils"/>
    </source>
</evidence>
<dbReference type="RefSeq" id="WP_129834015.1">
    <property type="nucleotide sequence ID" value="NZ_CP035704.1"/>
</dbReference>
<protein>
    <recommendedName>
        <fullName evidence="5">Porin</fullName>
    </recommendedName>
</protein>
<feature type="chain" id="PRO_5019427873" description="Porin" evidence="2">
    <location>
        <begin position="26"/>
        <end position="469"/>
    </location>
</feature>
<name>A0A411HL16_9GAMM</name>
<dbReference type="SUPFAM" id="SSF56935">
    <property type="entry name" value="Porins"/>
    <property type="match status" value="1"/>
</dbReference>
<evidence type="ECO:0000256" key="2">
    <source>
        <dbReference type="SAM" id="SignalP"/>
    </source>
</evidence>
<sequence>MKKSLFAWCVATAPIACVLSAPVMAADATTAAQLQALDTRIRALEVEGQKLREQTASALAAADAARAELEKMKAAQQSEQVSTQQSAAMANVSAPIESSGPSAGGANGNAFNPAIAVIMNGLYGHHSLNPDHYVRAGFPLVDGTGPGKQGLSLGESEVSFAANIDDKFYGQLTLSYDDDNGKIGTSIEEAYIDTLTLPDGFNVRAGRFYSNIGYLNSHHTHTDNFVDRPLAYQAFLANQYGDDGAQVRWVAPLDFFLELGGEIFRGESFPTAGANQGGVGTHTLFAHAGGDVGTDNSWLAGVSVLKAKTSLADDGFSGDNTLYVADATWKWAPNGNTKDGGVTVRGEYFLDRRDGTYALPADAKLDLTNPLLNQPWVGDRRGGYVEAVYRLNRVWDLGYRFDKLWAPSSGPFANDFDPVRHSLELTWRNSEFSFFRLQYSHDDPTRSTTDNAIYLQYDVSLGAHGAHKF</sequence>
<dbReference type="AlphaFoldDB" id="A0A411HL16"/>
<feature type="coiled-coil region" evidence="1">
    <location>
        <begin position="34"/>
        <end position="79"/>
    </location>
</feature>
<organism evidence="3 4">
    <name type="scientific">Pseudolysobacter antarcticus</name>
    <dbReference type="NCBI Taxonomy" id="2511995"/>
    <lineage>
        <taxon>Bacteria</taxon>
        <taxon>Pseudomonadati</taxon>
        <taxon>Pseudomonadota</taxon>
        <taxon>Gammaproteobacteria</taxon>
        <taxon>Lysobacterales</taxon>
        <taxon>Rhodanobacteraceae</taxon>
        <taxon>Pseudolysobacter</taxon>
    </lineage>
</organism>
<gene>
    <name evidence="3" type="ORF">ELE36_13135</name>
</gene>
<evidence type="ECO:0000313" key="4">
    <source>
        <dbReference type="Proteomes" id="UP000291562"/>
    </source>
</evidence>
<evidence type="ECO:0008006" key="5">
    <source>
        <dbReference type="Google" id="ProtNLM"/>
    </source>
</evidence>
<dbReference type="InterPro" id="IPR023614">
    <property type="entry name" value="Porin_dom_sf"/>
</dbReference>
<dbReference type="KEGG" id="xbc:ELE36_13135"/>
<accession>A0A411HL16</accession>
<keyword evidence="4" id="KW-1185">Reference proteome</keyword>
<dbReference type="Proteomes" id="UP000291562">
    <property type="component" value="Chromosome"/>
</dbReference>
<dbReference type="Gene3D" id="2.40.160.10">
    <property type="entry name" value="Porin"/>
    <property type="match status" value="1"/>
</dbReference>
<dbReference type="EMBL" id="CP035704">
    <property type="protein sequence ID" value="QBB71222.1"/>
    <property type="molecule type" value="Genomic_DNA"/>
</dbReference>
<reference evidence="3 4" key="1">
    <citation type="submission" date="2019-01" db="EMBL/GenBank/DDBJ databases">
        <title>Pseudolysobacter antarctica gen. nov., sp. nov., isolated from Fildes Peninsula, Antarctica.</title>
        <authorList>
            <person name="Wei Z."/>
            <person name="Peng F."/>
        </authorList>
    </citation>
    <scope>NUCLEOTIDE SEQUENCE [LARGE SCALE GENOMIC DNA]</scope>
    <source>
        <strain evidence="3 4">AQ6-296</strain>
    </source>
</reference>
<proteinExistence type="predicted"/>
<keyword evidence="2" id="KW-0732">Signal</keyword>